<keyword evidence="6" id="KW-0479">Metal-binding</keyword>
<dbReference type="InterPro" id="IPR027467">
    <property type="entry name" value="MopterinOxRdtase_cofactor_BS"/>
</dbReference>
<dbReference type="RefSeq" id="WP_311365525.1">
    <property type="nucleotide sequence ID" value="NZ_JAVRIC010000017.1"/>
</dbReference>
<dbReference type="Gene3D" id="3.40.50.740">
    <property type="match status" value="1"/>
</dbReference>
<dbReference type="PROSITE" id="PS00551">
    <property type="entry name" value="MOLYBDOPTERIN_PROK_1"/>
    <property type="match status" value="1"/>
</dbReference>
<dbReference type="CDD" id="cd02791">
    <property type="entry name" value="MopB_CT_Nitrate-R-NapA-like"/>
    <property type="match status" value="1"/>
</dbReference>
<evidence type="ECO:0000256" key="5">
    <source>
        <dbReference type="ARBA" id="ARBA00022505"/>
    </source>
</evidence>
<dbReference type="PROSITE" id="PS00490">
    <property type="entry name" value="MOLYBDOPTERIN_PROK_2"/>
    <property type="match status" value="1"/>
</dbReference>
<keyword evidence="7" id="KW-0560">Oxidoreductase</keyword>
<keyword evidence="5" id="KW-0500">Molybdenum</keyword>
<feature type="domain" description="4Fe-4S Mo/W bis-MGD-type" evidence="11">
    <location>
        <begin position="4"/>
        <end position="60"/>
    </location>
</feature>
<comment type="caution">
    <text evidence="12">The sequence shown here is derived from an EMBL/GenBank/DDBJ whole genome shotgun (WGS) entry which is preliminary data.</text>
</comment>
<dbReference type="SUPFAM" id="SSF53706">
    <property type="entry name" value="Formate dehydrogenase/DMSO reductase, domains 1-3"/>
    <property type="match status" value="1"/>
</dbReference>
<organism evidence="12 13">
    <name type="scientific">Banduia mediterranea</name>
    <dbReference type="NCBI Taxonomy" id="3075609"/>
    <lineage>
        <taxon>Bacteria</taxon>
        <taxon>Pseudomonadati</taxon>
        <taxon>Pseudomonadota</taxon>
        <taxon>Gammaproteobacteria</taxon>
        <taxon>Nevskiales</taxon>
        <taxon>Algiphilaceae</taxon>
        <taxon>Banduia</taxon>
    </lineage>
</organism>
<proteinExistence type="inferred from homology"/>
<evidence type="ECO:0000256" key="2">
    <source>
        <dbReference type="ARBA" id="ARBA00001966"/>
    </source>
</evidence>
<comment type="cofactor">
    <cofactor evidence="2">
        <name>[4Fe-4S] cluster</name>
        <dbReference type="ChEBI" id="CHEBI:49883"/>
    </cofactor>
</comment>
<dbReference type="InterPro" id="IPR041854">
    <property type="entry name" value="BFD-like_2Fe2S-bd_dom_sf"/>
</dbReference>
<name>A0ABU2WKR3_9GAMM</name>
<comment type="cofactor">
    <cofactor evidence="1">
        <name>Mo-bis(molybdopterin guanine dinucleotide)</name>
        <dbReference type="ChEBI" id="CHEBI:60539"/>
    </cofactor>
</comment>
<dbReference type="CDD" id="cd02754">
    <property type="entry name" value="MopB_Nitrate-R-NapA-like"/>
    <property type="match status" value="1"/>
</dbReference>
<evidence type="ECO:0000259" key="11">
    <source>
        <dbReference type="PROSITE" id="PS51669"/>
    </source>
</evidence>
<dbReference type="Gene3D" id="3.40.228.10">
    <property type="entry name" value="Dimethylsulfoxide Reductase, domain 2"/>
    <property type="match status" value="1"/>
</dbReference>
<evidence type="ECO:0000256" key="9">
    <source>
        <dbReference type="ARBA" id="ARBA00023014"/>
    </source>
</evidence>
<dbReference type="InterPro" id="IPR050123">
    <property type="entry name" value="Prok_molybdopt-oxidoreductase"/>
</dbReference>
<dbReference type="InterPro" id="IPR006655">
    <property type="entry name" value="Mopterin_OxRdtase_prok_CS"/>
</dbReference>
<dbReference type="SUPFAM" id="SSF50692">
    <property type="entry name" value="ADC-like"/>
    <property type="match status" value="1"/>
</dbReference>
<dbReference type="PROSITE" id="PS51669">
    <property type="entry name" value="4FE4S_MOW_BIS_MGD"/>
    <property type="match status" value="1"/>
</dbReference>
<evidence type="ECO:0000256" key="10">
    <source>
        <dbReference type="ARBA" id="ARBA00023063"/>
    </source>
</evidence>
<keyword evidence="9" id="KW-0411">Iron-sulfur</keyword>
<keyword evidence="4" id="KW-0004">4Fe-4S</keyword>
<dbReference type="InterPro" id="IPR041957">
    <property type="entry name" value="CT_Nitrate-R-NapA-like"/>
</dbReference>
<evidence type="ECO:0000256" key="3">
    <source>
        <dbReference type="ARBA" id="ARBA00008747"/>
    </source>
</evidence>
<dbReference type="Gene3D" id="2.20.25.90">
    <property type="entry name" value="ADC-like domains"/>
    <property type="match status" value="1"/>
</dbReference>
<dbReference type="InterPro" id="IPR006657">
    <property type="entry name" value="MoPterin_dinucl-bd_dom"/>
</dbReference>
<dbReference type="PANTHER" id="PTHR43105:SF9">
    <property type="entry name" value="NADPH-FE(3+) OXIDOREDUCTASE SUBUNIT ALPHA"/>
    <property type="match status" value="1"/>
</dbReference>
<reference evidence="12 13" key="1">
    <citation type="submission" date="2023-09" db="EMBL/GenBank/DDBJ databases">
        <authorList>
            <person name="Rey-Velasco X."/>
        </authorList>
    </citation>
    <scope>NUCLEOTIDE SEQUENCE [LARGE SCALE GENOMIC DNA]</scope>
    <source>
        <strain evidence="12 13">W345</strain>
    </source>
</reference>
<keyword evidence="8" id="KW-0408">Iron</keyword>
<dbReference type="EMBL" id="JAVRIC010000017">
    <property type="protein sequence ID" value="MDT0498133.1"/>
    <property type="molecule type" value="Genomic_DNA"/>
</dbReference>
<evidence type="ECO:0000256" key="4">
    <source>
        <dbReference type="ARBA" id="ARBA00022485"/>
    </source>
</evidence>
<evidence type="ECO:0000256" key="1">
    <source>
        <dbReference type="ARBA" id="ARBA00001942"/>
    </source>
</evidence>
<dbReference type="InterPro" id="IPR006656">
    <property type="entry name" value="Mopterin_OxRdtase"/>
</dbReference>
<protein>
    <submittedName>
        <fullName evidence="12">Molybdopterin-dependent oxidoreductase</fullName>
    </submittedName>
</protein>
<dbReference type="Pfam" id="PF00384">
    <property type="entry name" value="Molybdopterin"/>
    <property type="match status" value="1"/>
</dbReference>
<dbReference type="InterPro" id="IPR009010">
    <property type="entry name" value="Asp_de-COase-like_dom_sf"/>
</dbReference>
<dbReference type="InterPro" id="IPR006963">
    <property type="entry name" value="Mopterin_OxRdtase_4Fe-4S_dom"/>
</dbReference>
<dbReference type="SMART" id="SM00926">
    <property type="entry name" value="Molybdop_Fe4S4"/>
    <property type="match status" value="1"/>
</dbReference>
<dbReference type="Gene3D" id="2.40.40.20">
    <property type="match status" value="1"/>
</dbReference>
<evidence type="ECO:0000313" key="12">
    <source>
        <dbReference type="EMBL" id="MDT0498133.1"/>
    </source>
</evidence>
<dbReference type="Pfam" id="PF04324">
    <property type="entry name" value="Fer2_BFD"/>
    <property type="match status" value="1"/>
</dbReference>
<gene>
    <name evidence="12" type="ORF">RM530_12265</name>
</gene>
<accession>A0ABU2WKR3</accession>
<evidence type="ECO:0000313" key="13">
    <source>
        <dbReference type="Proteomes" id="UP001254608"/>
    </source>
</evidence>
<dbReference type="Proteomes" id="UP001254608">
    <property type="component" value="Unassembled WGS sequence"/>
</dbReference>
<sequence>MNPSTAVRTTCPYCGVGCGVLASVNRNGSTEVSGDPAHPANFGRLCVKGAALGETMDLHGRLLHPALRPTRDSAALQRIGWDEAASRIAGRFSQIIAEHGREAVALYVSGQLLTEDYYVANKFVKGYLGSGNIDTNSRLCMSSAVAAHKRAFGADLVPVCYEDLEQADLIVLVGSNTAWCHPVIYQRIAAARAARPSMKLVVIDPRRTATCEQADLHLPIAPGTDVWLFNGLLAYLRREGRFNFGFLRDHTHGEIETVDAAERSAGNLDEVARVCGLDPQALRDFYRLWADHERVVTAFSQGVNQSSAGVDKANAIINCHLAAGRIGMPGAGPFSITGQPNAMGGREVGGLSNQLAAHLELEDPDHRDLVRGFWGSPEIADKPGHKAVDLFEAIYDGRVKAVWIIATNPVVSLPDADRVRAALKRCEFVVVSEVNRDTDTSDLADVLLPAAAWGEKDGTVTNSERRVSRQRAFLPMPGEARPDWWAISEVAKSMGHAESFSYVSAHEVFVEHARLSGWAQDRAPRMFDLSGLAELDAVSYDRLEPVQWPLRAGQTQGTQRLFEDHRYDTSDGRAHLIPLVPRLPQHRTDSEYPFVLNTGRVRDQWHTMSRTGKAPRLATHMQEPYVEIHPDDAISHGLHEGELARVSTRWGRCTARTRVTDSIPPQQLFIPIHWNGQTAAEARVGAVVNPVVDPLSGEPEFKHTPARIEARPTRWHAFLLIRAAAAADSLRDRFNAEALWWTRIQGTDFVRFELAGNADPDDWTSWAQSLFALTPQADWIEASDPARGLYRGAWIEEDSLAACVFATRQHDTLPSREWLSSLFGQGQLQFSQRLSLLAGRAPGPQIDHGPTVCACYNVGRNTILGAIGKDGLKTPEALGAKLKCGTNCGSCIPELRTLISQA</sequence>
<dbReference type="InterPro" id="IPR007419">
    <property type="entry name" value="BFD-like_2Fe2S-bd_dom"/>
</dbReference>
<keyword evidence="10" id="KW-0534">Nitrate assimilation</keyword>
<dbReference type="PANTHER" id="PTHR43105">
    <property type="entry name" value="RESPIRATORY NITRATE REDUCTASE"/>
    <property type="match status" value="1"/>
</dbReference>
<dbReference type="Gene3D" id="1.10.10.1100">
    <property type="entry name" value="BFD-like [2Fe-2S]-binding domain"/>
    <property type="match status" value="1"/>
</dbReference>
<evidence type="ECO:0000256" key="6">
    <source>
        <dbReference type="ARBA" id="ARBA00022723"/>
    </source>
</evidence>
<comment type="similarity">
    <text evidence="3">Belongs to the prokaryotic molybdopterin-containing oxidoreductase family. NasA/NapA/NarB subfamily.</text>
</comment>
<keyword evidence="13" id="KW-1185">Reference proteome</keyword>
<evidence type="ECO:0000256" key="7">
    <source>
        <dbReference type="ARBA" id="ARBA00023002"/>
    </source>
</evidence>
<dbReference type="Pfam" id="PF01568">
    <property type="entry name" value="Molydop_binding"/>
    <property type="match status" value="1"/>
</dbReference>
<evidence type="ECO:0000256" key="8">
    <source>
        <dbReference type="ARBA" id="ARBA00023004"/>
    </source>
</evidence>
<dbReference type="Pfam" id="PF04879">
    <property type="entry name" value="Molybdop_Fe4S4"/>
    <property type="match status" value="1"/>
</dbReference>